<accession>A0ABU0EMR0</accession>
<name>A0ABU0EMR0_9PSEU</name>
<gene>
    <name evidence="1" type="ORF">FB470_000570</name>
</gene>
<keyword evidence="2" id="KW-1185">Reference proteome</keyword>
<evidence type="ECO:0000313" key="2">
    <source>
        <dbReference type="Proteomes" id="UP001229651"/>
    </source>
</evidence>
<comment type="caution">
    <text evidence="1">The sequence shown here is derived from an EMBL/GenBank/DDBJ whole genome shotgun (WGS) entry which is preliminary data.</text>
</comment>
<protein>
    <submittedName>
        <fullName evidence="1">Uncharacterized protein</fullName>
    </submittedName>
</protein>
<sequence>MSATRCEYCTVNDAATAAREAHGSGSPEHCAALEALRPHIGPARYGRAHTPGCENAIATPLVVFR</sequence>
<evidence type="ECO:0000313" key="1">
    <source>
        <dbReference type="EMBL" id="MDQ0376576.1"/>
    </source>
</evidence>
<dbReference type="EMBL" id="JAUSUT010000001">
    <property type="protein sequence ID" value="MDQ0376576.1"/>
    <property type="molecule type" value="Genomic_DNA"/>
</dbReference>
<dbReference type="Proteomes" id="UP001229651">
    <property type="component" value="Unassembled WGS sequence"/>
</dbReference>
<proteinExistence type="predicted"/>
<reference evidence="1 2" key="1">
    <citation type="submission" date="2023-07" db="EMBL/GenBank/DDBJ databases">
        <title>Sequencing the genomes of 1000 actinobacteria strains.</title>
        <authorList>
            <person name="Klenk H.-P."/>
        </authorList>
    </citation>
    <scope>NUCLEOTIDE SEQUENCE [LARGE SCALE GENOMIC DNA]</scope>
    <source>
        <strain evidence="1 2">DSM 45805</strain>
    </source>
</reference>
<organism evidence="1 2">
    <name type="scientific">Amycolatopsis thermophila</name>
    <dbReference type="NCBI Taxonomy" id="206084"/>
    <lineage>
        <taxon>Bacteria</taxon>
        <taxon>Bacillati</taxon>
        <taxon>Actinomycetota</taxon>
        <taxon>Actinomycetes</taxon>
        <taxon>Pseudonocardiales</taxon>
        <taxon>Pseudonocardiaceae</taxon>
        <taxon>Amycolatopsis</taxon>
    </lineage>
</organism>